<accession>A0A2U1NEV1</accession>
<dbReference type="AlphaFoldDB" id="A0A2U1NEV1"/>
<comment type="caution">
    <text evidence="2">The sequence shown here is derived from an EMBL/GenBank/DDBJ whole genome shotgun (WGS) entry which is preliminary data.</text>
</comment>
<dbReference type="InterPro" id="IPR036047">
    <property type="entry name" value="F-box-like_dom_sf"/>
</dbReference>
<reference evidence="2 3" key="1">
    <citation type="journal article" date="2018" name="Mol. Plant">
        <title>The genome of Artemisia annua provides insight into the evolution of Asteraceae family and artemisinin biosynthesis.</title>
        <authorList>
            <person name="Shen Q."/>
            <person name="Zhang L."/>
            <person name="Liao Z."/>
            <person name="Wang S."/>
            <person name="Yan T."/>
            <person name="Shi P."/>
            <person name="Liu M."/>
            <person name="Fu X."/>
            <person name="Pan Q."/>
            <person name="Wang Y."/>
            <person name="Lv Z."/>
            <person name="Lu X."/>
            <person name="Zhang F."/>
            <person name="Jiang W."/>
            <person name="Ma Y."/>
            <person name="Chen M."/>
            <person name="Hao X."/>
            <person name="Li L."/>
            <person name="Tang Y."/>
            <person name="Lv G."/>
            <person name="Zhou Y."/>
            <person name="Sun X."/>
            <person name="Brodelius P.E."/>
            <person name="Rose J.K.C."/>
            <person name="Tang K."/>
        </authorList>
    </citation>
    <scope>NUCLEOTIDE SEQUENCE [LARGE SCALE GENOMIC DNA]</scope>
    <source>
        <strain evidence="3">cv. Huhao1</strain>
        <tissue evidence="2">Leaf</tissue>
    </source>
</reference>
<feature type="domain" description="F-box" evidence="1">
    <location>
        <begin position="16"/>
        <end position="67"/>
    </location>
</feature>
<dbReference type="PANTHER" id="PTHR31639">
    <property type="entry name" value="F-BOX PROTEIN-LIKE"/>
    <property type="match status" value="1"/>
</dbReference>
<sequence>MASEIEIWREIEDNITDRISELPGFIIHHILSYLDSPKELVRMSVLSNYWFELTASFPISDFSFHKFKEVIRSSGIPIDTEKEKLDIFFKYVEYTVSRFCEQNVSANTFKLIISFPGPNEVGIIDRCLGLILEKGVRVLVIDVSYVPQLRQMYRVPNILLSASSLTSMKLRKCELPSSLMVDVRLKSLKILHMISIPLNEEMITRLTTSCPFLEEYVNKKKERVCFVGTSSRICLEWFLGIIHEPISYPSPTHTPSFSMGILHQTLAQYVARQTNVAQHFTPQMHYSLPRPCQGVLGPAPAIYASQPTPLPSDRDERGSPPFLNLTACKKLTKLHYYGQRLTHLASNFPFLEDLFLLLPDECKSFNVSKYLGWFFPIEKSEVPSKARLEYDCHDFVGDLWFKKLRQFLVKNVGFKEPKLRINVVNLLFTELKLIQWPPLELEKRGA</sequence>
<dbReference type="OrthoDB" id="612216at2759"/>
<evidence type="ECO:0000313" key="3">
    <source>
        <dbReference type="Proteomes" id="UP000245207"/>
    </source>
</evidence>
<evidence type="ECO:0000259" key="1">
    <source>
        <dbReference type="PROSITE" id="PS50181"/>
    </source>
</evidence>
<evidence type="ECO:0000313" key="2">
    <source>
        <dbReference type="EMBL" id="PWA72017.1"/>
    </source>
</evidence>
<organism evidence="2 3">
    <name type="scientific">Artemisia annua</name>
    <name type="common">Sweet wormwood</name>
    <dbReference type="NCBI Taxonomy" id="35608"/>
    <lineage>
        <taxon>Eukaryota</taxon>
        <taxon>Viridiplantae</taxon>
        <taxon>Streptophyta</taxon>
        <taxon>Embryophyta</taxon>
        <taxon>Tracheophyta</taxon>
        <taxon>Spermatophyta</taxon>
        <taxon>Magnoliopsida</taxon>
        <taxon>eudicotyledons</taxon>
        <taxon>Gunneridae</taxon>
        <taxon>Pentapetalae</taxon>
        <taxon>asterids</taxon>
        <taxon>campanulids</taxon>
        <taxon>Asterales</taxon>
        <taxon>Asteraceae</taxon>
        <taxon>Asteroideae</taxon>
        <taxon>Anthemideae</taxon>
        <taxon>Artemisiinae</taxon>
        <taxon>Artemisia</taxon>
    </lineage>
</organism>
<dbReference type="PANTHER" id="PTHR31639:SF42">
    <property type="entry name" value="OS02G0160200 PROTEIN"/>
    <property type="match status" value="1"/>
</dbReference>
<protein>
    <submittedName>
        <fullName evidence="2">F-box domain, Leucine-rich repeat domain, L domain-like protein</fullName>
    </submittedName>
</protein>
<keyword evidence="3" id="KW-1185">Reference proteome</keyword>
<dbReference type="Gene3D" id="1.20.1280.50">
    <property type="match status" value="1"/>
</dbReference>
<dbReference type="EMBL" id="PKPP01002977">
    <property type="protein sequence ID" value="PWA72017.1"/>
    <property type="molecule type" value="Genomic_DNA"/>
</dbReference>
<dbReference type="Proteomes" id="UP000245207">
    <property type="component" value="Unassembled WGS sequence"/>
</dbReference>
<name>A0A2U1NEV1_ARTAN</name>
<dbReference type="InterPro" id="IPR001810">
    <property type="entry name" value="F-box_dom"/>
</dbReference>
<dbReference type="PROSITE" id="PS50181">
    <property type="entry name" value="FBOX"/>
    <property type="match status" value="1"/>
</dbReference>
<gene>
    <name evidence="2" type="ORF">CTI12_AA274630</name>
</gene>
<proteinExistence type="predicted"/>
<dbReference type="SUPFAM" id="SSF81383">
    <property type="entry name" value="F-box domain"/>
    <property type="match status" value="1"/>
</dbReference>